<dbReference type="EMBL" id="MU151164">
    <property type="protein sequence ID" value="KAF9448351.1"/>
    <property type="molecule type" value="Genomic_DNA"/>
</dbReference>
<feature type="region of interest" description="Disordered" evidence="1">
    <location>
        <begin position="56"/>
        <end position="122"/>
    </location>
</feature>
<name>A0A9P5XFL0_9AGAR</name>
<gene>
    <name evidence="2" type="ORF">P691DRAFT_800922</name>
</gene>
<evidence type="ECO:0000256" key="1">
    <source>
        <dbReference type="SAM" id="MobiDB-lite"/>
    </source>
</evidence>
<protein>
    <recommendedName>
        <fullName evidence="4">NYN domain-containing protein</fullName>
    </recommendedName>
</protein>
<evidence type="ECO:0008006" key="4">
    <source>
        <dbReference type="Google" id="ProtNLM"/>
    </source>
</evidence>
<feature type="region of interest" description="Disordered" evidence="1">
    <location>
        <begin position="155"/>
        <end position="301"/>
    </location>
</feature>
<evidence type="ECO:0000313" key="3">
    <source>
        <dbReference type="Proteomes" id="UP000807342"/>
    </source>
</evidence>
<evidence type="ECO:0000313" key="2">
    <source>
        <dbReference type="EMBL" id="KAF9448351.1"/>
    </source>
</evidence>
<reference evidence="2" key="1">
    <citation type="submission" date="2020-11" db="EMBL/GenBank/DDBJ databases">
        <authorList>
            <consortium name="DOE Joint Genome Institute"/>
            <person name="Ahrendt S."/>
            <person name="Riley R."/>
            <person name="Andreopoulos W."/>
            <person name="Labutti K."/>
            <person name="Pangilinan J."/>
            <person name="Ruiz-Duenas F.J."/>
            <person name="Barrasa J.M."/>
            <person name="Sanchez-Garcia M."/>
            <person name="Camarero S."/>
            <person name="Miyauchi S."/>
            <person name="Serrano A."/>
            <person name="Linde D."/>
            <person name="Babiker R."/>
            <person name="Drula E."/>
            <person name="Ayuso-Fernandez I."/>
            <person name="Pacheco R."/>
            <person name="Padilla G."/>
            <person name="Ferreira P."/>
            <person name="Barriuso J."/>
            <person name="Kellner H."/>
            <person name="Castanera R."/>
            <person name="Alfaro M."/>
            <person name="Ramirez L."/>
            <person name="Pisabarro A.G."/>
            <person name="Kuo A."/>
            <person name="Tritt A."/>
            <person name="Lipzen A."/>
            <person name="He G."/>
            <person name="Yan M."/>
            <person name="Ng V."/>
            <person name="Cullen D."/>
            <person name="Martin F."/>
            <person name="Rosso M.-N."/>
            <person name="Henrissat B."/>
            <person name="Hibbett D."/>
            <person name="Martinez A.T."/>
            <person name="Grigoriev I.V."/>
        </authorList>
    </citation>
    <scope>NUCLEOTIDE SEQUENCE</scope>
    <source>
        <strain evidence="2">MF-IS2</strain>
    </source>
</reference>
<dbReference type="AlphaFoldDB" id="A0A9P5XFL0"/>
<feature type="compositionally biased region" description="Low complexity" evidence="1">
    <location>
        <begin position="87"/>
        <end position="106"/>
    </location>
</feature>
<organism evidence="2 3">
    <name type="scientific">Macrolepiota fuliginosa MF-IS2</name>
    <dbReference type="NCBI Taxonomy" id="1400762"/>
    <lineage>
        <taxon>Eukaryota</taxon>
        <taxon>Fungi</taxon>
        <taxon>Dikarya</taxon>
        <taxon>Basidiomycota</taxon>
        <taxon>Agaricomycotina</taxon>
        <taxon>Agaricomycetes</taxon>
        <taxon>Agaricomycetidae</taxon>
        <taxon>Agaricales</taxon>
        <taxon>Agaricineae</taxon>
        <taxon>Agaricaceae</taxon>
        <taxon>Macrolepiota</taxon>
    </lineage>
</organism>
<dbReference type="Proteomes" id="UP000807342">
    <property type="component" value="Unassembled WGS sequence"/>
</dbReference>
<sequence>MILSGDKTLLHPISLLMFRGYTIFLVTPEGDEKIHSSHATRVFNWHTEVLKVNSSSLPGSQSIPAAEHPRAQEPSPSKARASLDLGSASAPQAMSPSQSLSSIVSSHPASPPRPLSSVGVFTSGITSPRRNMSPLHLVAPSVDPVPSYSISPRMFTATTNPPSTPKSTVRSIPASEPPRSRAPSVLSFTSEAPAPSFGATHKGSANINPTNPSGIRAHMLDQTSPEPTPAPAAPRTWASLAASNSKKWGSAVGQGGVNDTSGDWGTSSGWSQTQTSGWETESSNWLSEPKAGPGKPDTEVPNVEHMQRGLQFGQFDTQPQPKSPKVDNSPFEPLLLFLRKSRAEGKPTVLRSVIGAELAKNKSVYQAAGVASFSAYVTLAAQRGLVDLGGVDGRDWVKLKS</sequence>
<feature type="compositionally biased region" description="Polar residues" evidence="1">
    <location>
        <begin position="156"/>
        <end position="169"/>
    </location>
</feature>
<keyword evidence="3" id="KW-1185">Reference proteome</keyword>
<feature type="compositionally biased region" description="Low complexity" evidence="1">
    <location>
        <begin position="259"/>
        <end position="278"/>
    </location>
</feature>
<accession>A0A9P5XFL0</accession>
<feature type="compositionally biased region" description="Polar residues" evidence="1">
    <location>
        <begin position="203"/>
        <end position="213"/>
    </location>
</feature>
<proteinExistence type="predicted"/>
<comment type="caution">
    <text evidence="2">The sequence shown here is derived from an EMBL/GenBank/DDBJ whole genome shotgun (WGS) entry which is preliminary data.</text>
</comment>